<evidence type="ECO:0008006" key="9">
    <source>
        <dbReference type="Google" id="ProtNLM"/>
    </source>
</evidence>
<accession>A0A3R5QWD6</accession>
<keyword evidence="5 6" id="KW-0472">Membrane</keyword>
<keyword evidence="3 6" id="KW-0812">Transmembrane</keyword>
<feature type="transmembrane region" description="Helical" evidence="6">
    <location>
        <begin position="112"/>
        <end position="134"/>
    </location>
</feature>
<proteinExistence type="inferred from homology"/>
<comment type="subcellular location">
    <subcellularLocation>
        <location evidence="1">Membrane</location>
        <topology evidence="1">Multi-pass membrane protein</topology>
    </subcellularLocation>
</comment>
<dbReference type="AlphaFoldDB" id="A0A3R5QWD6"/>
<dbReference type="InterPro" id="IPR022301">
    <property type="entry name" value="Integral_membrane_YjbE"/>
</dbReference>
<sequence length="230" mass="25157">MMYTFSELISKGIQIFIINLVLSGDNVGVIALAIKDLPQKKAKLANIVGVCVAFFLRIFFVGIIGYLYTLEWLHINIIGAILLLYITFNMLQEQHEGLKGKSRQTGGFFKAIVSITVADISMSLDNVLAIVAIAMTDTGQITGQQMGLVVFGLMVCMPIIFWGSEFIADMMGRFPIIIYLCAALLVYTAVKMIFDDKLISAVISSINPALGLIFSILCALAVLVYGLENI</sequence>
<evidence type="ECO:0000256" key="5">
    <source>
        <dbReference type="ARBA" id="ARBA00023136"/>
    </source>
</evidence>
<dbReference type="EMBL" id="CP025746">
    <property type="protein sequence ID" value="QAA33832.1"/>
    <property type="molecule type" value="Genomic_DNA"/>
</dbReference>
<dbReference type="NCBIfam" id="TIGR03717">
    <property type="entry name" value="R_switched_YjbE"/>
    <property type="match status" value="1"/>
</dbReference>
<dbReference type="KEGG" id="cmah:C1I91_20575"/>
<dbReference type="Pfam" id="PF03741">
    <property type="entry name" value="TerC"/>
    <property type="match status" value="1"/>
</dbReference>
<dbReference type="InterPro" id="IPR005496">
    <property type="entry name" value="Integral_membrane_TerC"/>
</dbReference>
<feature type="transmembrane region" description="Helical" evidence="6">
    <location>
        <begin position="176"/>
        <end position="194"/>
    </location>
</feature>
<protein>
    <recommendedName>
        <fullName evidence="9">Integral membrane protein, YjbE family</fullName>
    </recommendedName>
</protein>
<gene>
    <name evidence="7" type="ORF">C1I91_20575</name>
</gene>
<evidence type="ECO:0000313" key="8">
    <source>
        <dbReference type="Proteomes" id="UP000286268"/>
    </source>
</evidence>
<evidence type="ECO:0000256" key="6">
    <source>
        <dbReference type="SAM" id="Phobius"/>
    </source>
</evidence>
<dbReference type="Proteomes" id="UP000286268">
    <property type="component" value="Chromosome"/>
</dbReference>
<evidence type="ECO:0000256" key="2">
    <source>
        <dbReference type="ARBA" id="ARBA00007511"/>
    </source>
</evidence>
<keyword evidence="8" id="KW-1185">Reference proteome</keyword>
<feature type="transmembrane region" description="Helical" evidence="6">
    <location>
        <begin position="206"/>
        <end position="227"/>
    </location>
</feature>
<comment type="similarity">
    <text evidence="2">Belongs to the TerC family.</text>
</comment>
<name>A0A3R5QWD6_9CLOT</name>
<dbReference type="PANTHER" id="PTHR30238">
    <property type="entry name" value="MEMBRANE BOUND PREDICTED REDOX MODULATOR"/>
    <property type="match status" value="1"/>
</dbReference>
<organism evidence="7 8">
    <name type="scientific">Clostridium manihotivorum</name>
    <dbReference type="NCBI Taxonomy" id="2320868"/>
    <lineage>
        <taxon>Bacteria</taxon>
        <taxon>Bacillati</taxon>
        <taxon>Bacillota</taxon>
        <taxon>Clostridia</taxon>
        <taxon>Eubacteriales</taxon>
        <taxon>Clostridiaceae</taxon>
        <taxon>Clostridium</taxon>
    </lineage>
</organism>
<feature type="transmembrane region" description="Helical" evidence="6">
    <location>
        <begin position="146"/>
        <end position="164"/>
    </location>
</feature>
<dbReference type="OrthoDB" id="5295733at2"/>
<keyword evidence="4 6" id="KW-1133">Transmembrane helix</keyword>
<evidence type="ECO:0000256" key="1">
    <source>
        <dbReference type="ARBA" id="ARBA00004141"/>
    </source>
</evidence>
<evidence type="ECO:0000256" key="3">
    <source>
        <dbReference type="ARBA" id="ARBA00022692"/>
    </source>
</evidence>
<evidence type="ECO:0000256" key="4">
    <source>
        <dbReference type="ARBA" id="ARBA00022989"/>
    </source>
</evidence>
<feature type="transmembrane region" description="Helical" evidence="6">
    <location>
        <begin position="46"/>
        <end position="67"/>
    </location>
</feature>
<dbReference type="GO" id="GO:0016020">
    <property type="term" value="C:membrane"/>
    <property type="evidence" value="ECO:0007669"/>
    <property type="project" value="UniProtKB-SubCell"/>
</dbReference>
<feature type="transmembrane region" description="Helical" evidence="6">
    <location>
        <begin position="12"/>
        <end position="34"/>
    </location>
</feature>
<evidence type="ECO:0000313" key="7">
    <source>
        <dbReference type="EMBL" id="QAA33832.1"/>
    </source>
</evidence>
<reference evidence="7 8" key="1">
    <citation type="submission" date="2018-01" db="EMBL/GenBank/DDBJ databases">
        <title>Genome Sequencing and Assembly of Anaerobacter polyendosporus strain CT4.</title>
        <authorList>
            <person name="Tachaapaikoon C."/>
            <person name="Sutheeworapong S."/>
            <person name="Jenjaroenpun P."/>
            <person name="Wongsurawat T."/>
            <person name="Nookeaw I."/>
            <person name="Cheawchanlertfa P."/>
            <person name="Kosugi A."/>
            <person name="Cheevadhanarak S."/>
            <person name="Ratanakhanokchai K."/>
        </authorList>
    </citation>
    <scope>NUCLEOTIDE SEQUENCE [LARGE SCALE GENOMIC DNA]</scope>
    <source>
        <strain evidence="7 8">CT4</strain>
    </source>
</reference>
<feature type="transmembrane region" description="Helical" evidence="6">
    <location>
        <begin position="73"/>
        <end position="91"/>
    </location>
</feature>
<dbReference type="PANTHER" id="PTHR30238:SF4">
    <property type="entry name" value="SLL1022 PROTEIN"/>
    <property type="match status" value="1"/>
</dbReference>